<name>A0A821V8G9_9NEOP</name>
<dbReference type="Proteomes" id="UP000663880">
    <property type="component" value="Unassembled WGS sequence"/>
</dbReference>
<comment type="caution">
    <text evidence="1">The sequence shown here is derived from an EMBL/GenBank/DDBJ whole genome shotgun (WGS) entry which is preliminary data.</text>
</comment>
<accession>A0A821V8G9</accession>
<dbReference type="OrthoDB" id="7490433at2759"/>
<reference evidence="1" key="1">
    <citation type="submission" date="2021-02" db="EMBL/GenBank/DDBJ databases">
        <authorList>
            <person name="Steward A R."/>
        </authorList>
    </citation>
    <scope>NUCLEOTIDE SEQUENCE</scope>
</reference>
<dbReference type="AlphaFoldDB" id="A0A821V8G9"/>
<sequence>MKVREVNFEPSSRVEDISIGITFGLKNSSLEQSNEAHQYIDPVPFPHTDLEKLIMVGITEGKRSRGRLPIRWIDQVKDSSSSKLYTVIREARDRNRWKQIVLSKCFLAENT</sequence>
<evidence type="ECO:0000313" key="2">
    <source>
        <dbReference type="Proteomes" id="UP000663880"/>
    </source>
</evidence>
<dbReference type="EMBL" id="CAJOBZ010000039">
    <property type="protein sequence ID" value="CAF4903092.1"/>
    <property type="molecule type" value="Genomic_DNA"/>
</dbReference>
<proteinExistence type="predicted"/>
<organism evidence="1 2">
    <name type="scientific">Pieris macdunnoughi</name>
    <dbReference type="NCBI Taxonomy" id="345717"/>
    <lineage>
        <taxon>Eukaryota</taxon>
        <taxon>Metazoa</taxon>
        <taxon>Ecdysozoa</taxon>
        <taxon>Arthropoda</taxon>
        <taxon>Hexapoda</taxon>
        <taxon>Insecta</taxon>
        <taxon>Pterygota</taxon>
        <taxon>Neoptera</taxon>
        <taxon>Endopterygota</taxon>
        <taxon>Lepidoptera</taxon>
        <taxon>Glossata</taxon>
        <taxon>Ditrysia</taxon>
        <taxon>Papilionoidea</taxon>
        <taxon>Pieridae</taxon>
        <taxon>Pierinae</taxon>
        <taxon>Pieris</taxon>
    </lineage>
</organism>
<keyword evidence="2" id="KW-1185">Reference proteome</keyword>
<evidence type="ECO:0000313" key="1">
    <source>
        <dbReference type="EMBL" id="CAF4903092.1"/>
    </source>
</evidence>
<gene>
    <name evidence="1" type="ORF">PMACD_LOCUS11455</name>
</gene>
<protein>
    <submittedName>
        <fullName evidence="1">Uncharacterized protein</fullName>
    </submittedName>
</protein>